<keyword evidence="1" id="KW-0472">Membrane</keyword>
<feature type="signal peptide" evidence="2">
    <location>
        <begin position="1"/>
        <end position="24"/>
    </location>
</feature>
<name>A0A9D9ECV0_9BACT</name>
<organism evidence="3 4">
    <name type="scientific">Candidatus Cryptobacteroides merdavium</name>
    <dbReference type="NCBI Taxonomy" id="2840769"/>
    <lineage>
        <taxon>Bacteria</taxon>
        <taxon>Pseudomonadati</taxon>
        <taxon>Bacteroidota</taxon>
        <taxon>Bacteroidia</taxon>
        <taxon>Bacteroidales</taxon>
        <taxon>Candidatus Cryptobacteroides</taxon>
    </lineage>
</organism>
<reference evidence="3" key="2">
    <citation type="journal article" date="2021" name="PeerJ">
        <title>Extensive microbial diversity within the chicken gut microbiome revealed by metagenomics and culture.</title>
        <authorList>
            <person name="Gilroy R."/>
            <person name="Ravi A."/>
            <person name="Getino M."/>
            <person name="Pursley I."/>
            <person name="Horton D.L."/>
            <person name="Alikhan N.F."/>
            <person name="Baker D."/>
            <person name="Gharbi K."/>
            <person name="Hall N."/>
            <person name="Watson M."/>
            <person name="Adriaenssens E.M."/>
            <person name="Foster-Nyarko E."/>
            <person name="Jarju S."/>
            <person name="Secka A."/>
            <person name="Antonio M."/>
            <person name="Oren A."/>
            <person name="Chaudhuri R.R."/>
            <person name="La Ragione R."/>
            <person name="Hildebrand F."/>
            <person name="Pallen M.J."/>
        </authorList>
    </citation>
    <scope>NUCLEOTIDE SEQUENCE</scope>
    <source>
        <strain evidence="3">D5-748</strain>
    </source>
</reference>
<feature type="transmembrane region" description="Helical" evidence="1">
    <location>
        <begin position="540"/>
        <end position="558"/>
    </location>
</feature>
<evidence type="ECO:0000313" key="3">
    <source>
        <dbReference type="EMBL" id="MBO8445647.1"/>
    </source>
</evidence>
<sequence length="801" mass="89900">MDTKKKIVKALLLLGSLIPACICADARDAEVAGIRFCDRSYSYGMGNDTIRVYFNVLGDDGKRISDLTPERFDEMLYFYEDGTEIQDRSVRRISTGIRIPREYTFSLLLDRSIPSEGKRQILDAVRNFMEAAPDTSVFVSFYGDEVTNSILASEENFGIVEAIYLDTTAIDGKAFYSGVYSKLAEFSPEDAEYIGEVKSAEYSQNRLISARAAENPGKNVLMVFAEGSRRPDDEQLDYIKVSDYQSRHSAFLPKVYAFYYTADGEDTSIDITLDGITQPKDSANNVIQDLRGRYLPSSDMSEVLSSFEQIIEDATFDYELAYSAVPDKIYSGNVEYSAKWGRIPAGEATFTIGSAERPWPEHRQSTTSIFVELFVAILVTVLTFAFFFLIMKVAVPYVRFLTFKSRYYKKYQPEENVQVRICHYCKQELKPGQVIVTKCSHWMHRHCWEENGYKCAEFGQNCKTGIQDHVEWRELFKWNTVKDCSQTIAGILAGLVSWIIYEVCGRGGFTGLSRAIVGFVLDGSGSHASFIDDCVARTSSFLMIGLLLGFFISLVFRYKDDVRNKDWKIWFKIVGLSCLTALIGMAAFAIGADLFCLILSWSGKTYIPWYCSLPAYMLFSISVSLALTIKSTIPVRSALFGGLCSSLIGFLVLYFTRFTGSGYEWLNMLLAFIIYGGGLGASLITVRMLAEKYFLVVQNGVKAGMRIPIHKWMNAVGGGNKVSIGMTGECEIQMNWEKGNKVAKEHAQLFIDHEKGLPVIKPLATGVLYNSRAELPVNRTAVLSNGDTFKIGDTIFKYEEN</sequence>
<keyword evidence="1" id="KW-0812">Transmembrane</keyword>
<feature type="transmembrane region" description="Helical" evidence="1">
    <location>
        <begin position="639"/>
        <end position="656"/>
    </location>
</feature>
<comment type="caution">
    <text evidence="3">The sequence shown here is derived from an EMBL/GenBank/DDBJ whole genome shotgun (WGS) entry which is preliminary data.</text>
</comment>
<dbReference type="EMBL" id="JADIMO010000100">
    <property type="protein sequence ID" value="MBO8445647.1"/>
    <property type="molecule type" value="Genomic_DNA"/>
</dbReference>
<dbReference type="InterPro" id="IPR008984">
    <property type="entry name" value="SMAD_FHA_dom_sf"/>
</dbReference>
<evidence type="ECO:0000313" key="4">
    <source>
        <dbReference type="Proteomes" id="UP000823619"/>
    </source>
</evidence>
<feature type="transmembrane region" description="Helical" evidence="1">
    <location>
        <begin position="570"/>
        <end position="601"/>
    </location>
</feature>
<gene>
    <name evidence="3" type="ORF">IAC23_08165</name>
</gene>
<evidence type="ECO:0000256" key="2">
    <source>
        <dbReference type="SAM" id="SignalP"/>
    </source>
</evidence>
<dbReference type="AlphaFoldDB" id="A0A9D9ECV0"/>
<keyword evidence="1" id="KW-1133">Transmembrane helix</keyword>
<evidence type="ECO:0000256" key="1">
    <source>
        <dbReference type="SAM" id="Phobius"/>
    </source>
</evidence>
<feature type="transmembrane region" description="Helical" evidence="1">
    <location>
        <begin position="483"/>
        <end position="501"/>
    </location>
</feature>
<proteinExistence type="predicted"/>
<accession>A0A9D9ECV0</accession>
<feature type="transmembrane region" description="Helical" evidence="1">
    <location>
        <begin position="607"/>
        <end position="627"/>
    </location>
</feature>
<dbReference type="Gene3D" id="2.60.200.20">
    <property type="match status" value="1"/>
</dbReference>
<protein>
    <submittedName>
        <fullName evidence="3">FHA domain-containing protein</fullName>
    </submittedName>
</protein>
<keyword evidence="2" id="KW-0732">Signal</keyword>
<dbReference type="SUPFAM" id="SSF49879">
    <property type="entry name" value="SMAD/FHA domain"/>
    <property type="match status" value="1"/>
</dbReference>
<reference evidence="3" key="1">
    <citation type="submission" date="2020-10" db="EMBL/GenBank/DDBJ databases">
        <authorList>
            <person name="Gilroy R."/>
        </authorList>
    </citation>
    <scope>NUCLEOTIDE SEQUENCE</scope>
    <source>
        <strain evidence="3">D5-748</strain>
    </source>
</reference>
<feature type="chain" id="PRO_5039044932" evidence="2">
    <location>
        <begin position="25"/>
        <end position="801"/>
    </location>
</feature>
<feature type="transmembrane region" description="Helical" evidence="1">
    <location>
        <begin position="668"/>
        <end position="690"/>
    </location>
</feature>
<dbReference type="Proteomes" id="UP000823619">
    <property type="component" value="Unassembled WGS sequence"/>
</dbReference>
<feature type="transmembrane region" description="Helical" evidence="1">
    <location>
        <begin position="373"/>
        <end position="400"/>
    </location>
</feature>